<organism evidence="2 3">
    <name type="scientific">Motilibacter rhizosphaerae</name>
    <dbReference type="NCBI Taxonomy" id="598652"/>
    <lineage>
        <taxon>Bacteria</taxon>
        <taxon>Bacillati</taxon>
        <taxon>Actinomycetota</taxon>
        <taxon>Actinomycetes</taxon>
        <taxon>Motilibacterales</taxon>
        <taxon>Motilibacteraceae</taxon>
        <taxon>Motilibacter</taxon>
    </lineage>
</organism>
<reference evidence="2 3" key="1">
    <citation type="submission" date="2019-02" db="EMBL/GenBank/DDBJ databases">
        <title>Genomic Encyclopedia of Type Strains, Phase IV (KMG-IV): sequencing the most valuable type-strain genomes for metagenomic binning, comparative biology and taxonomic classification.</title>
        <authorList>
            <person name="Goeker M."/>
        </authorList>
    </citation>
    <scope>NUCLEOTIDE SEQUENCE [LARGE SCALE GENOMIC DNA]</scope>
    <source>
        <strain evidence="2 3">DSM 45622</strain>
    </source>
</reference>
<gene>
    <name evidence="2" type="ORF">EV189_0899</name>
</gene>
<dbReference type="AlphaFoldDB" id="A0A4Q7NZ11"/>
<evidence type="ECO:0000313" key="3">
    <source>
        <dbReference type="Proteomes" id="UP000293638"/>
    </source>
</evidence>
<feature type="domain" description="SGNH hydrolase-type esterase" evidence="1">
    <location>
        <begin position="107"/>
        <end position="285"/>
    </location>
</feature>
<dbReference type="SUPFAM" id="SSF52266">
    <property type="entry name" value="SGNH hydrolase"/>
    <property type="match status" value="1"/>
</dbReference>
<evidence type="ECO:0000259" key="1">
    <source>
        <dbReference type="Pfam" id="PF13472"/>
    </source>
</evidence>
<evidence type="ECO:0000313" key="2">
    <source>
        <dbReference type="EMBL" id="RZS91652.1"/>
    </source>
</evidence>
<dbReference type="InterPro" id="IPR013830">
    <property type="entry name" value="SGNH_hydro"/>
</dbReference>
<accession>A0A4Q7NZ11</accession>
<protein>
    <submittedName>
        <fullName evidence="2">Acyl-CoA thioesterase-1</fullName>
    </submittedName>
</protein>
<sequence length="298" mass="31728">MGDEPMGDLVEEQARRGNGAPPWLDAATIARYTHFERLPQHAMVGLEPELGLLLDAHFVGCPPQQLQAIRDEHARAVTAAAEDLLAEPGFADDLLRAVAVTGPRIVVLGDSITADSLSWANLLAACVTLVSALDGASVVNLAVSGSTTSETIPMFDLVAREEPTAVLAMLGTNDGRRQGSTAGVRTVSAGETRRNLLALQQLTEDEVGARFFAVAPPPMDQQRYLAVTPEASPTRFTTEDLDDTLAVLRGTLPGLIELPDLPDDGQADEFWLPDGLHPTLAGQRALLRRIAYGLARAA</sequence>
<dbReference type="InterPro" id="IPR036514">
    <property type="entry name" value="SGNH_hydro_sf"/>
</dbReference>
<dbReference type="Gene3D" id="3.40.50.1110">
    <property type="entry name" value="SGNH hydrolase"/>
    <property type="match status" value="1"/>
</dbReference>
<proteinExistence type="predicted"/>
<keyword evidence="3" id="KW-1185">Reference proteome</keyword>
<dbReference type="OrthoDB" id="9794725at2"/>
<dbReference type="InterPro" id="IPR051532">
    <property type="entry name" value="Ester_Hydrolysis_Enzymes"/>
</dbReference>
<name>A0A4Q7NZ11_9ACTN</name>
<dbReference type="RefSeq" id="WP_130491695.1">
    <property type="nucleotide sequence ID" value="NZ_SGXD01000001.1"/>
</dbReference>
<dbReference type="Proteomes" id="UP000293638">
    <property type="component" value="Unassembled WGS sequence"/>
</dbReference>
<dbReference type="PANTHER" id="PTHR30383">
    <property type="entry name" value="THIOESTERASE 1/PROTEASE 1/LYSOPHOSPHOLIPASE L1"/>
    <property type="match status" value="1"/>
</dbReference>
<dbReference type="EMBL" id="SGXD01000001">
    <property type="protein sequence ID" value="RZS91652.1"/>
    <property type="molecule type" value="Genomic_DNA"/>
</dbReference>
<comment type="caution">
    <text evidence="2">The sequence shown here is derived from an EMBL/GenBank/DDBJ whole genome shotgun (WGS) entry which is preliminary data.</text>
</comment>
<dbReference type="Pfam" id="PF13472">
    <property type="entry name" value="Lipase_GDSL_2"/>
    <property type="match status" value="1"/>
</dbReference>